<keyword evidence="3" id="KW-0862">Zinc</keyword>
<comment type="similarity">
    <text evidence="1">Belongs to the Gfa family.</text>
</comment>
<accession>A0A150Q4D2</accession>
<dbReference type="EMBL" id="JEMA01001061">
    <property type="protein sequence ID" value="KYF62844.1"/>
    <property type="molecule type" value="Genomic_DNA"/>
</dbReference>
<proteinExistence type="inferred from homology"/>
<evidence type="ECO:0000259" key="5">
    <source>
        <dbReference type="PROSITE" id="PS51891"/>
    </source>
</evidence>
<dbReference type="AlphaFoldDB" id="A0A150Q4D2"/>
<dbReference type="GO" id="GO:0016846">
    <property type="term" value="F:carbon-sulfur lyase activity"/>
    <property type="evidence" value="ECO:0007669"/>
    <property type="project" value="InterPro"/>
</dbReference>
<protein>
    <submittedName>
        <fullName evidence="6">Aldehyde-activating protein</fullName>
    </submittedName>
</protein>
<gene>
    <name evidence="6" type="ORF">BE15_46195</name>
</gene>
<dbReference type="PROSITE" id="PS51891">
    <property type="entry name" value="CENP_V_GFA"/>
    <property type="match status" value="1"/>
</dbReference>
<feature type="domain" description="CENP-V/GFA" evidence="5">
    <location>
        <begin position="9"/>
        <end position="107"/>
    </location>
</feature>
<dbReference type="PANTHER" id="PTHR33337:SF40">
    <property type="entry name" value="CENP-V_GFA DOMAIN-CONTAINING PROTEIN-RELATED"/>
    <property type="match status" value="1"/>
</dbReference>
<keyword evidence="2" id="KW-0479">Metal-binding</keyword>
<dbReference type="RefSeq" id="WP_061612443.1">
    <property type="nucleotide sequence ID" value="NZ_JEMA01001061.1"/>
</dbReference>
<dbReference type="InterPro" id="IPR006913">
    <property type="entry name" value="CENP-V/GFA"/>
</dbReference>
<name>A0A150Q4D2_SORCE</name>
<dbReference type="PANTHER" id="PTHR33337">
    <property type="entry name" value="GFA DOMAIN-CONTAINING PROTEIN"/>
    <property type="match status" value="1"/>
</dbReference>
<keyword evidence="4" id="KW-0456">Lyase</keyword>
<comment type="caution">
    <text evidence="6">The sequence shown here is derived from an EMBL/GenBank/DDBJ whole genome shotgun (WGS) entry which is preliminary data.</text>
</comment>
<evidence type="ECO:0000256" key="1">
    <source>
        <dbReference type="ARBA" id="ARBA00005495"/>
    </source>
</evidence>
<dbReference type="InterPro" id="IPR011057">
    <property type="entry name" value="Mss4-like_sf"/>
</dbReference>
<evidence type="ECO:0000256" key="2">
    <source>
        <dbReference type="ARBA" id="ARBA00022723"/>
    </source>
</evidence>
<evidence type="ECO:0000256" key="4">
    <source>
        <dbReference type="ARBA" id="ARBA00023239"/>
    </source>
</evidence>
<dbReference type="OrthoDB" id="9805575at2"/>
<evidence type="ECO:0000256" key="3">
    <source>
        <dbReference type="ARBA" id="ARBA00022833"/>
    </source>
</evidence>
<sequence length="147" mass="16205">MEAGSERVRSGGCSCGAVRFRLRGEPIRVGLCHCTDCRKVTGSVFLAFAIWPWASFEFTGETRCWEGRSFCPTCGSRLFSLREEEGEAEIKLGCLDEAPADLSPTYELWIKRRERWLPALAGTAQHVEDPPWVTAGSKAPANPVDPG</sequence>
<evidence type="ECO:0000313" key="6">
    <source>
        <dbReference type="EMBL" id="KYF62844.1"/>
    </source>
</evidence>
<dbReference type="GO" id="GO:0046872">
    <property type="term" value="F:metal ion binding"/>
    <property type="evidence" value="ECO:0007669"/>
    <property type="project" value="UniProtKB-KW"/>
</dbReference>
<dbReference type="SUPFAM" id="SSF51316">
    <property type="entry name" value="Mss4-like"/>
    <property type="match status" value="1"/>
</dbReference>
<dbReference type="Gene3D" id="3.90.1590.10">
    <property type="entry name" value="glutathione-dependent formaldehyde- activating enzyme (gfa)"/>
    <property type="match status" value="1"/>
</dbReference>
<evidence type="ECO:0000313" key="7">
    <source>
        <dbReference type="Proteomes" id="UP000075260"/>
    </source>
</evidence>
<dbReference type="Pfam" id="PF04828">
    <property type="entry name" value="GFA"/>
    <property type="match status" value="1"/>
</dbReference>
<dbReference type="Proteomes" id="UP000075260">
    <property type="component" value="Unassembled WGS sequence"/>
</dbReference>
<reference evidence="6 7" key="1">
    <citation type="submission" date="2014-02" db="EMBL/GenBank/DDBJ databases">
        <title>The small core and large imbalanced accessory genome model reveals a collaborative survival strategy of Sorangium cellulosum strains in nature.</title>
        <authorList>
            <person name="Han K."/>
            <person name="Peng R."/>
            <person name="Blom J."/>
            <person name="Li Y.-Z."/>
        </authorList>
    </citation>
    <scope>NUCLEOTIDE SEQUENCE [LARGE SCALE GENOMIC DNA]</scope>
    <source>
        <strain evidence="6 7">So0008-312</strain>
    </source>
</reference>
<organism evidence="6 7">
    <name type="scientific">Sorangium cellulosum</name>
    <name type="common">Polyangium cellulosum</name>
    <dbReference type="NCBI Taxonomy" id="56"/>
    <lineage>
        <taxon>Bacteria</taxon>
        <taxon>Pseudomonadati</taxon>
        <taxon>Myxococcota</taxon>
        <taxon>Polyangia</taxon>
        <taxon>Polyangiales</taxon>
        <taxon>Polyangiaceae</taxon>
        <taxon>Sorangium</taxon>
    </lineage>
</organism>